<accession>A0A7R9M188</accession>
<evidence type="ECO:0000256" key="5">
    <source>
        <dbReference type="ARBA" id="ARBA00022833"/>
    </source>
</evidence>
<gene>
    <name evidence="15" type="ORF">ONB1V03_LOCUS8435</name>
</gene>
<dbReference type="PROSITE" id="PS50950">
    <property type="entry name" value="ZF_THAP"/>
    <property type="match status" value="1"/>
</dbReference>
<evidence type="ECO:0000256" key="11">
    <source>
        <dbReference type="ARBA" id="ARBA00023306"/>
    </source>
</evidence>
<evidence type="ECO:0000256" key="4">
    <source>
        <dbReference type="ARBA" id="ARBA00022771"/>
    </source>
</evidence>
<evidence type="ECO:0000256" key="13">
    <source>
        <dbReference type="SAM" id="MobiDB-lite"/>
    </source>
</evidence>
<sequence length="834" mass="92483">MPTIKCSFSGCESNIITENKLSFFRYPINDRKRCEQWVKNSENYKIREIFGKNLRQLRYRTVCEKHFFTYEIINYKNRKQLISSSVPKILMPGQTSLVHPGASGSVTSASVGTVGAQLPTATTKSIGKPEANRHTLSQSVISNISAPNRRLSSDISSGDEDMDDDDMDSHSSEDNFIDKSLKNLEQIERTINSLLSKQSLEAHLSTDGQVGGDNLSICGGERPDMQSSDQSFDGNECQDEDLVEKLLNFEQILTENDGTFASNLSSIQTLISQSLFGHQSGYNPPNANDKQKRKCLTISEKLEIIQDFNDGMKRTDIMRKYCLPYQSSLSAILRNKDKYIEYITKGFGREDKLKRVKSRRGWVVPKATPLPPKVPKTTRRSAHTTRDSDTLSKAHFSGGGGAYRLTHKMGFAGDPKCQKRPGAHFSGGGGAYRLTHKMGFAGGGAGTSTHGYKPALKRGSNARAERKSVNPVGRPKGSTKAALNLAKNRVNSVDRVVAKNVMKNIATNVVNNNQNLDTKAEEFVAKYVDLIVDKGPAGVGSSCVPPPDCDAKCEPLLDRLSSVAHNVLNILDIMVKHQMKQSLDKQRRRPITLDEKVQIIRDVEGGMKRSAVLQKYSLPHKSNLTGILKNRDKYLSNALNGKSGKLKRVRGFGGPKLMVNHNQNLAVDSQPLVSAPALIPPFEALVGGAGRDLAPFETNMNLLNNNAFNKLFNDSTFNERLLFGSGSGGSGDEEFQCPSEILDLTLTVGSDKQKRRSISIEDKIEIIKDIDAGMKRLDVLQKYSLADYSNLNTILKNRDKYLSNDSNIKRKRMREGKYGDVEEELTRRVDQCLM</sequence>
<feature type="compositionally biased region" description="Polar residues" evidence="13">
    <location>
        <begin position="134"/>
        <end position="146"/>
    </location>
</feature>
<keyword evidence="11" id="KW-0131">Cell cycle</keyword>
<dbReference type="SUPFAM" id="SSF46689">
    <property type="entry name" value="Homeodomain-like"/>
    <property type="match status" value="3"/>
</dbReference>
<dbReference type="GO" id="GO:0005654">
    <property type="term" value="C:nucleoplasm"/>
    <property type="evidence" value="ECO:0007669"/>
    <property type="project" value="UniProtKB-SubCell"/>
</dbReference>
<keyword evidence="9" id="KW-0804">Transcription</keyword>
<dbReference type="EMBL" id="CAJPVJ010004823">
    <property type="protein sequence ID" value="CAG2168951.1"/>
    <property type="molecule type" value="Genomic_DNA"/>
</dbReference>
<feature type="region of interest" description="Disordered" evidence="13">
    <location>
        <begin position="365"/>
        <end position="396"/>
    </location>
</feature>
<evidence type="ECO:0000256" key="8">
    <source>
        <dbReference type="ARBA" id="ARBA00023125"/>
    </source>
</evidence>
<dbReference type="OrthoDB" id="6530199at2759"/>
<dbReference type="Pfam" id="PF05485">
    <property type="entry name" value="THAP"/>
    <property type="match status" value="1"/>
</dbReference>
<name>A0A7R9M188_9ACAR</name>
<dbReference type="GO" id="GO:0008270">
    <property type="term" value="F:zinc ion binding"/>
    <property type="evidence" value="ECO:0007669"/>
    <property type="project" value="UniProtKB-KW"/>
</dbReference>
<evidence type="ECO:0000256" key="6">
    <source>
        <dbReference type="ARBA" id="ARBA00023015"/>
    </source>
</evidence>
<dbReference type="InterPro" id="IPR006612">
    <property type="entry name" value="THAP_Znf"/>
</dbReference>
<keyword evidence="6" id="KW-0805">Transcription regulation</keyword>
<protein>
    <recommendedName>
        <fullName evidence="14">THAP-type domain-containing protein</fullName>
    </recommendedName>
</protein>
<dbReference type="AlphaFoldDB" id="A0A7R9M188"/>
<evidence type="ECO:0000256" key="1">
    <source>
        <dbReference type="ARBA" id="ARBA00004642"/>
    </source>
</evidence>
<evidence type="ECO:0000256" key="10">
    <source>
        <dbReference type="ARBA" id="ARBA00023242"/>
    </source>
</evidence>
<keyword evidence="3" id="KW-0479">Metal-binding</keyword>
<dbReference type="InterPro" id="IPR026516">
    <property type="entry name" value="THAP1/10"/>
</dbReference>
<dbReference type="SUPFAM" id="SSF57716">
    <property type="entry name" value="Glucocorticoid receptor-like (DNA-binding domain)"/>
    <property type="match status" value="1"/>
</dbReference>
<feature type="domain" description="THAP-type" evidence="14">
    <location>
        <begin position="1"/>
        <end position="90"/>
    </location>
</feature>
<comment type="similarity">
    <text evidence="2">Belongs to the THAP1 family.</text>
</comment>
<dbReference type="InterPro" id="IPR007889">
    <property type="entry name" value="HTH_Psq"/>
</dbReference>
<comment type="subcellular location">
    <subcellularLocation>
        <location evidence="1">Nucleus</location>
        <location evidence="1">Nucleoplasm</location>
    </subcellularLocation>
</comment>
<dbReference type="SMART" id="SM00980">
    <property type="entry name" value="THAP"/>
    <property type="match status" value="1"/>
</dbReference>
<evidence type="ECO:0000259" key="14">
    <source>
        <dbReference type="PROSITE" id="PS50950"/>
    </source>
</evidence>
<evidence type="ECO:0000256" key="9">
    <source>
        <dbReference type="ARBA" id="ARBA00023163"/>
    </source>
</evidence>
<organism evidence="15">
    <name type="scientific">Oppiella nova</name>
    <dbReference type="NCBI Taxonomy" id="334625"/>
    <lineage>
        <taxon>Eukaryota</taxon>
        <taxon>Metazoa</taxon>
        <taxon>Ecdysozoa</taxon>
        <taxon>Arthropoda</taxon>
        <taxon>Chelicerata</taxon>
        <taxon>Arachnida</taxon>
        <taxon>Acari</taxon>
        <taxon>Acariformes</taxon>
        <taxon>Sarcoptiformes</taxon>
        <taxon>Oribatida</taxon>
        <taxon>Brachypylina</taxon>
        <taxon>Oppioidea</taxon>
        <taxon>Oppiidae</taxon>
        <taxon>Oppiella</taxon>
    </lineage>
</organism>
<evidence type="ECO:0000256" key="3">
    <source>
        <dbReference type="ARBA" id="ARBA00022723"/>
    </source>
</evidence>
<feature type="region of interest" description="Disordered" evidence="13">
    <location>
        <begin position="124"/>
        <end position="173"/>
    </location>
</feature>
<dbReference type="Gene3D" id="1.10.10.60">
    <property type="entry name" value="Homeodomain-like"/>
    <property type="match status" value="3"/>
</dbReference>
<dbReference type="PANTHER" id="PTHR46600:SF1">
    <property type="entry name" value="THAP DOMAIN-CONTAINING PROTEIN 1"/>
    <property type="match status" value="1"/>
</dbReference>
<feature type="region of interest" description="Disordered" evidence="13">
    <location>
        <begin position="458"/>
        <end position="478"/>
    </location>
</feature>
<keyword evidence="4 12" id="KW-0863">Zinc-finger</keyword>
<evidence type="ECO:0000256" key="12">
    <source>
        <dbReference type="PROSITE-ProRule" id="PRU00309"/>
    </source>
</evidence>
<proteinExistence type="inferred from homology"/>
<evidence type="ECO:0000313" key="15">
    <source>
        <dbReference type="EMBL" id="CAD7651707.1"/>
    </source>
</evidence>
<keyword evidence="8 12" id="KW-0238">DNA-binding</keyword>
<keyword evidence="7" id="KW-0175">Coiled coil</keyword>
<dbReference type="PANTHER" id="PTHR46600">
    <property type="entry name" value="THAP DOMAIN-CONTAINING"/>
    <property type="match status" value="1"/>
</dbReference>
<feature type="compositionally biased region" description="Acidic residues" evidence="13">
    <location>
        <begin position="157"/>
        <end position="167"/>
    </location>
</feature>
<keyword evidence="5" id="KW-0862">Zinc</keyword>
<dbReference type="Pfam" id="PF04218">
    <property type="entry name" value="CENP-B_N"/>
    <property type="match status" value="3"/>
</dbReference>
<keyword evidence="16" id="KW-1185">Reference proteome</keyword>
<feature type="non-terminal residue" evidence="15">
    <location>
        <position position="834"/>
    </location>
</feature>
<evidence type="ECO:0000256" key="2">
    <source>
        <dbReference type="ARBA" id="ARBA00006177"/>
    </source>
</evidence>
<reference evidence="15" key="1">
    <citation type="submission" date="2020-11" db="EMBL/GenBank/DDBJ databases">
        <authorList>
            <person name="Tran Van P."/>
        </authorList>
    </citation>
    <scope>NUCLEOTIDE SEQUENCE</scope>
</reference>
<dbReference type="InterPro" id="IPR009057">
    <property type="entry name" value="Homeodomain-like_sf"/>
</dbReference>
<evidence type="ECO:0000256" key="7">
    <source>
        <dbReference type="ARBA" id="ARBA00023054"/>
    </source>
</evidence>
<dbReference type="Proteomes" id="UP000728032">
    <property type="component" value="Unassembled WGS sequence"/>
</dbReference>
<evidence type="ECO:0000313" key="16">
    <source>
        <dbReference type="Proteomes" id="UP000728032"/>
    </source>
</evidence>
<keyword evidence="10" id="KW-0539">Nucleus</keyword>
<dbReference type="GO" id="GO:0043565">
    <property type="term" value="F:sequence-specific DNA binding"/>
    <property type="evidence" value="ECO:0007669"/>
    <property type="project" value="InterPro"/>
</dbReference>
<dbReference type="EMBL" id="OC919648">
    <property type="protein sequence ID" value="CAD7651707.1"/>
    <property type="molecule type" value="Genomic_DNA"/>
</dbReference>